<dbReference type="InterPro" id="IPR009061">
    <property type="entry name" value="DNA-bd_dom_put_sf"/>
</dbReference>
<gene>
    <name evidence="2" type="ORF">ELLFYP34_01931</name>
</gene>
<reference evidence="2" key="1">
    <citation type="submission" date="2019-11" db="EMBL/GenBank/DDBJ databases">
        <authorList>
            <person name="Feng L."/>
        </authorList>
    </citation>
    <scope>NUCLEOTIDE SEQUENCE</scope>
    <source>
        <strain evidence="2">ElimosumLFYP34</strain>
    </source>
</reference>
<name>A0A6N2ZNA7_EUBLI</name>
<proteinExistence type="predicted"/>
<dbReference type="AlphaFoldDB" id="A0A6N2ZNA7"/>
<dbReference type="EMBL" id="CACRTR010000003">
    <property type="protein sequence ID" value="VYT79260.1"/>
    <property type="molecule type" value="Genomic_DNA"/>
</dbReference>
<dbReference type="SUPFAM" id="SSF46955">
    <property type="entry name" value="Putative DNA-binding domain"/>
    <property type="match status" value="1"/>
</dbReference>
<accession>A0A6N2ZNA7</accession>
<dbReference type="Pfam" id="PF12728">
    <property type="entry name" value="HTH_17"/>
    <property type="match status" value="1"/>
</dbReference>
<evidence type="ECO:0000313" key="2">
    <source>
        <dbReference type="EMBL" id="VYT79260.1"/>
    </source>
</evidence>
<dbReference type="InterPro" id="IPR041657">
    <property type="entry name" value="HTH_17"/>
</dbReference>
<sequence>MRREILTLKEACEYMNCSRSTIYKYMENEPDFPAFQEAPGCKLYFVDAALKAWVMRHHRSGKSERQERSNLLQMPG</sequence>
<protein>
    <submittedName>
        <fullName evidence="2">Helix-turn-helix domain protein</fullName>
    </submittedName>
</protein>
<evidence type="ECO:0000259" key="1">
    <source>
        <dbReference type="Pfam" id="PF12728"/>
    </source>
</evidence>
<feature type="domain" description="Helix-turn-helix" evidence="1">
    <location>
        <begin position="6"/>
        <end position="56"/>
    </location>
</feature>
<organism evidence="2">
    <name type="scientific">Eubacterium limosum</name>
    <dbReference type="NCBI Taxonomy" id="1736"/>
    <lineage>
        <taxon>Bacteria</taxon>
        <taxon>Bacillati</taxon>
        <taxon>Bacillota</taxon>
        <taxon>Clostridia</taxon>
        <taxon>Eubacteriales</taxon>
        <taxon>Eubacteriaceae</taxon>
        <taxon>Eubacterium</taxon>
    </lineage>
</organism>
<dbReference type="InterPro" id="IPR036388">
    <property type="entry name" value="WH-like_DNA-bd_sf"/>
</dbReference>
<dbReference type="Gene3D" id="1.10.10.10">
    <property type="entry name" value="Winged helix-like DNA-binding domain superfamily/Winged helix DNA-binding domain"/>
    <property type="match status" value="1"/>
</dbReference>